<gene>
    <name evidence="2" type="ORF">HMPREF3195_01559</name>
</gene>
<dbReference type="PANTHER" id="PTHR43215">
    <property type="entry name" value="RADIAL SPOKE HEAD 1 HOMOLOG"/>
    <property type="match status" value="1"/>
</dbReference>
<dbReference type="SUPFAM" id="SSF82185">
    <property type="entry name" value="Histone H3 K4-specific methyltransferase SET7/9 N-terminal domain"/>
    <property type="match status" value="2"/>
</dbReference>
<dbReference type="InterPro" id="IPR003409">
    <property type="entry name" value="MORN"/>
</dbReference>
<accession>A0A135YN60</accession>
<evidence type="ECO:0000256" key="1">
    <source>
        <dbReference type="ARBA" id="ARBA00022737"/>
    </source>
</evidence>
<dbReference type="SMART" id="SM00698">
    <property type="entry name" value="MORN"/>
    <property type="match status" value="7"/>
</dbReference>
<evidence type="ECO:0000313" key="2">
    <source>
        <dbReference type="EMBL" id="KXI10817.1"/>
    </source>
</evidence>
<keyword evidence="1" id="KW-0677">Repeat</keyword>
<comment type="caution">
    <text evidence="2">The sequence shown here is derived from an EMBL/GenBank/DDBJ whole genome shotgun (WGS) entry which is preliminary data.</text>
</comment>
<dbReference type="Pfam" id="PF02493">
    <property type="entry name" value="MORN"/>
    <property type="match status" value="6"/>
</dbReference>
<evidence type="ECO:0000313" key="3">
    <source>
        <dbReference type="Proteomes" id="UP000070326"/>
    </source>
</evidence>
<organism evidence="2 3">
    <name type="scientific">Peptostreptococcus anaerobius</name>
    <dbReference type="NCBI Taxonomy" id="1261"/>
    <lineage>
        <taxon>Bacteria</taxon>
        <taxon>Bacillati</taxon>
        <taxon>Bacillota</taxon>
        <taxon>Clostridia</taxon>
        <taxon>Peptostreptococcales</taxon>
        <taxon>Peptostreptococcaceae</taxon>
        <taxon>Peptostreptococcus</taxon>
    </lineage>
</organism>
<proteinExistence type="predicted"/>
<protein>
    <submittedName>
        <fullName evidence="2">Putative MORN repeat protein</fullName>
    </submittedName>
</protein>
<dbReference type="STRING" id="1261.HMPREF3195_01559"/>
<dbReference type="GO" id="GO:0005829">
    <property type="term" value="C:cytosol"/>
    <property type="evidence" value="ECO:0007669"/>
    <property type="project" value="TreeGrafter"/>
</dbReference>
<dbReference type="AlphaFoldDB" id="A0A135YN60"/>
<name>A0A135YN60_9FIRM</name>
<dbReference type="PATRIC" id="fig|1261.3.peg.543"/>
<dbReference type="PANTHER" id="PTHR43215:SF14">
    <property type="entry name" value="RADIAL SPOKE HEAD 1 HOMOLOG"/>
    <property type="match status" value="1"/>
</dbReference>
<dbReference type="Gene3D" id="2.20.110.10">
    <property type="entry name" value="Histone H3 K4-specific methyltransferase SET7/9 N-terminal domain"/>
    <property type="match status" value="3"/>
</dbReference>
<dbReference type="Proteomes" id="UP000070326">
    <property type="component" value="Unassembled WGS sequence"/>
</dbReference>
<sequence length="320" mass="36539">MEVVNLSLSKNYVELYSNYFREIDDIKKSLKMFKLKKNTALKLGIFASDEEVSELEEYLLGVTPKNDTANDKEANQEYIENTKKELSKNENLADILDILEDEDKNSAAKANDMVQIYRFTNGDMYIGRLLDGKMIGIGSYIFAPKEDDEGNINTEYIGNFVNGIREGKGTFTFSNGNEYIGNFVDNKSNGVGRMKYNNGDEYLGNWEEGTKEGMGIYTWKNGYMYIGDFKDGKMDGEGSCFNSKGELVYSGEWLKGQIHGKGKYIWNKNKYYEGEFVQGEKHGTGVFYLNSQPVYTGTWKFDKPSIFDKSFDEVFANIEF</sequence>
<reference evidence="2 3" key="1">
    <citation type="submission" date="2016-02" db="EMBL/GenBank/DDBJ databases">
        <authorList>
            <person name="Wen L."/>
            <person name="He K."/>
            <person name="Yang H."/>
        </authorList>
    </citation>
    <scope>NUCLEOTIDE SEQUENCE [LARGE SCALE GENOMIC DNA]</scope>
    <source>
        <strain evidence="2 3">MJR8628A</strain>
    </source>
</reference>
<dbReference type="EMBL" id="LSQZ01000085">
    <property type="protein sequence ID" value="KXI10817.1"/>
    <property type="molecule type" value="Genomic_DNA"/>
</dbReference>
<dbReference type="eggNOG" id="COG4642">
    <property type="taxonomic scope" value="Bacteria"/>
</dbReference>